<dbReference type="RefSeq" id="WP_026657031.1">
    <property type="nucleotide sequence ID" value="NC_022538.1"/>
</dbReference>
<dbReference type="OrthoDB" id="6381507at2"/>
<dbReference type="InterPro" id="IPR008928">
    <property type="entry name" value="6-hairpin_glycosidase_sf"/>
</dbReference>
<evidence type="ECO:0000256" key="1">
    <source>
        <dbReference type="ARBA" id="ARBA00022801"/>
    </source>
</evidence>
<dbReference type="HOGENOM" id="CLU_038720_1_0_14"/>
<dbReference type="GO" id="GO:0005975">
    <property type="term" value="P:carbohydrate metabolic process"/>
    <property type="evidence" value="ECO:0007669"/>
    <property type="project" value="InterPro"/>
</dbReference>
<dbReference type="STRING" id="1318466.BN85404470"/>
<reference evidence="2 3" key="1">
    <citation type="journal article" date="2013" name="J. Mol. Microbiol. Biotechnol.">
        <title>Analysis of the Complete Genomes of Acholeplasma brassicae , A. palmae and A. laidlawii and Their Comparison to the Obligate Parasites from ' Candidatus Phytoplasma'.</title>
        <authorList>
            <person name="Kube M."/>
            <person name="Siewert C."/>
            <person name="Migdoll A.M."/>
            <person name="Duduk B."/>
            <person name="Holz S."/>
            <person name="Rabus R."/>
            <person name="Seemuller E."/>
            <person name="Mitrovic J."/>
            <person name="Muller I."/>
            <person name="Buttner C."/>
            <person name="Reinhardt R."/>
        </authorList>
    </citation>
    <scope>NUCLEOTIDE SEQUENCE [LARGE SCALE GENOMIC DNA]</scope>
    <source>
        <strain evidence="2 3">J233</strain>
    </source>
</reference>
<keyword evidence="3" id="KW-1185">Reference proteome</keyword>
<dbReference type="Gene3D" id="1.50.10.10">
    <property type="match status" value="1"/>
</dbReference>
<dbReference type="KEGG" id="apal:BN85404470"/>
<dbReference type="InterPro" id="IPR010905">
    <property type="entry name" value="Glyco_hydro_88"/>
</dbReference>
<dbReference type="InterPro" id="IPR012341">
    <property type="entry name" value="6hp_glycosidase-like_sf"/>
</dbReference>
<evidence type="ECO:0000313" key="3">
    <source>
        <dbReference type="Proteomes" id="UP000032740"/>
    </source>
</evidence>
<dbReference type="InterPro" id="IPR052043">
    <property type="entry name" value="PolySaccharide_Degr_Enz"/>
</dbReference>
<dbReference type="PANTHER" id="PTHR33886">
    <property type="entry name" value="UNSATURATED RHAMNOGALACTURONAN HYDROLASE (EUROFUNG)"/>
    <property type="match status" value="1"/>
</dbReference>
<dbReference type="AlphaFoldDB" id="U4KK51"/>
<dbReference type="GO" id="GO:0016787">
    <property type="term" value="F:hydrolase activity"/>
    <property type="evidence" value="ECO:0007669"/>
    <property type="project" value="UniProtKB-KW"/>
</dbReference>
<name>U4KK51_ALTPJ</name>
<proteinExistence type="predicted"/>
<dbReference type="Pfam" id="PF07470">
    <property type="entry name" value="Glyco_hydro_88"/>
    <property type="match status" value="1"/>
</dbReference>
<accession>U4KK51</accession>
<evidence type="ECO:0000313" key="2">
    <source>
        <dbReference type="EMBL" id="CCV64024.1"/>
    </source>
</evidence>
<dbReference type="SUPFAM" id="SSF48208">
    <property type="entry name" value="Six-hairpin glycosidases"/>
    <property type="match status" value="1"/>
</dbReference>
<protein>
    <submittedName>
        <fullName evidence="2">(Glycosyl hydrolase, family 88)</fullName>
    </submittedName>
</protein>
<organism evidence="2 3">
    <name type="scientific">Alteracholeplasma palmae (strain ATCC 49389 / J233)</name>
    <name type="common">Acholeplasma palmae</name>
    <dbReference type="NCBI Taxonomy" id="1318466"/>
    <lineage>
        <taxon>Bacteria</taxon>
        <taxon>Bacillati</taxon>
        <taxon>Mycoplasmatota</taxon>
        <taxon>Mollicutes</taxon>
        <taxon>Acholeplasmatales</taxon>
        <taxon>Acholeplasmataceae</taxon>
        <taxon>Acholeplasma</taxon>
    </lineage>
</organism>
<dbReference type="EMBL" id="FO681347">
    <property type="protein sequence ID" value="CCV64024.1"/>
    <property type="molecule type" value="Genomic_DNA"/>
</dbReference>
<dbReference type="Proteomes" id="UP000032740">
    <property type="component" value="Chromosome"/>
</dbReference>
<keyword evidence="1 2" id="KW-0378">Hydrolase</keyword>
<sequence length="378" mass="44374">MNIKKTIDHFIDKMILNSTFDKPYWNIELIKKGKPNNWNHIDGCMTTSLLSLYEQTSNTKYLDFVDYFVDYYIFEDGTIRGFDPQKYSADDLAHSRVLFDLYKLTKKEKYLKAIHHTYSQLKSQPRTKEGNFWHKLVYHDQVWLDGLYMFQPFYTLYETQFNQKNNYLDIINQFKNVRKIMFDENKKLYYQGYDESKTLFWADKKTGLSKHFWLRAMGWYVAALSDVSVYIEDIKSKEYLASLLKEAIDGLLLYQDYESKMFYHVIDLADRPENYLETSGTLLIAYAILHASNNHILDESYEAIGVTIFEGTCKKQLTEVNGDLNLENICLSVGLGPESNTKRDGTFEYYISEPIVKNDAKGVGPLVMAYVEYLKISK</sequence>
<gene>
    <name evidence="2" type="ORF">BN85404470</name>
</gene>
<dbReference type="PANTHER" id="PTHR33886:SF8">
    <property type="entry name" value="UNSATURATED RHAMNOGALACTURONAN HYDROLASE (EUROFUNG)"/>
    <property type="match status" value="1"/>
</dbReference>